<keyword evidence="23" id="KW-1185">Reference proteome</keyword>
<organism evidence="22 23">
    <name type="scientific">Cairina moschata</name>
    <name type="common">Muscovy duck</name>
    <dbReference type="NCBI Taxonomy" id="8855"/>
    <lineage>
        <taxon>Eukaryota</taxon>
        <taxon>Metazoa</taxon>
        <taxon>Chordata</taxon>
        <taxon>Craniata</taxon>
        <taxon>Vertebrata</taxon>
        <taxon>Euteleostomi</taxon>
        <taxon>Archelosauria</taxon>
        <taxon>Archosauria</taxon>
        <taxon>Dinosauria</taxon>
        <taxon>Saurischia</taxon>
        <taxon>Theropoda</taxon>
        <taxon>Coelurosauria</taxon>
        <taxon>Aves</taxon>
        <taxon>Neognathae</taxon>
        <taxon>Galloanserae</taxon>
        <taxon>Anseriformes</taxon>
        <taxon>Anatidae</taxon>
        <taxon>Anatinae</taxon>
        <taxon>Cairina</taxon>
    </lineage>
</organism>
<evidence type="ECO:0000256" key="6">
    <source>
        <dbReference type="ARBA" id="ARBA00008802"/>
    </source>
</evidence>
<evidence type="ECO:0000256" key="18">
    <source>
        <dbReference type="ARBA" id="ARBA00071190"/>
    </source>
</evidence>
<evidence type="ECO:0000256" key="12">
    <source>
        <dbReference type="ARBA" id="ARBA00022848"/>
    </source>
</evidence>
<dbReference type="PRINTS" id="PR00420">
    <property type="entry name" value="RNGMNOXGNASE"/>
</dbReference>
<dbReference type="Gene3D" id="3.50.50.60">
    <property type="entry name" value="FAD/NAD(P)-binding domain"/>
    <property type="match status" value="1"/>
</dbReference>
<evidence type="ECO:0000313" key="23">
    <source>
        <dbReference type="Proteomes" id="UP000694556"/>
    </source>
</evidence>
<dbReference type="InterPro" id="IPR036188">
    <property type="entry name" value="FAD/NAD-bd_sf"/>
</dbReference>
<evidence type="ECO:0000256" key="7">
    <source>
        <dbReference type="ARBA" id="ARBA00012312"/>
    </source>
</evidence>
<keyword evidence="12" id="KW-0492">Microsome</keyword>
<keyword evidence="20" id="KW-1133">Transmembrane helix</keyword>
<dbReference type="PANTHER" id="PTHR10835">
    <property type="entry name" value="SQUALENE MONOOXYGENASE"/>
    <property type="match status" value="1"/>
</dbReference>
<evidence type="ECO:0000256" key="10">
    <source>
        <dbReference type="ARBA" id="ARBA00022827"/>
    </source>
</evidence>
<evidence type="ECO:0000256" key="15">
    <source>
        <dbReference type="ARBA" id="ARBA00023136"/>
    </source>
</evidence>
<keyword evidence="13 19" id="KW-0560">Oxidoreductase</keyword>
<dbReference type="EC" id="1.14.14.17" evidence="7 19"/>
<comment type="function">
    <text evidence="2 19">Catalyzes the stereospecific oxidation of squalene to (S)-2,3-epoxysqualene, and is considered to be a rate-limiting enzyme in steroid biosynthesis.</text>
</comment>
<feature type="transmembrane region" description="Helical" evidence="20">
    <location>
        <begin position="546"/>
        <end position="565"/>
    </location>
</feature>
<evidence type="ECO:0000256" key="19">
    <source>
        <dbReference type="RuleBase" id="RU367121"/>
    </source>
</evidence>
<accession>A0A8C3GE17</accession>
<evidence type="ECO:0000259" key="21">
    <source>
        <dbReference type="Pfam" id="PF08491"/>
    </source>
</evidence>
<dbReference type="Pfam" id="PF08491">
    <property type="entry name" value="SE"/>
    <property type="match status" value="1"/>
</dbReference>
<dbReference type="GO" id="GO:0050660">
    <property type="term" value="F:flavin adenine dinucleotide binding"/>
    <property type="evidence" value="ECO:0007669"/>
    <property type="project" value="UniProtKB-UniRule"/>
</dbReference>
<dbReference type="Ensembl" id="ENSCMMT00000002704.1">
    <property type="protein sequence ID" value="ENSCMMP00000002411.1"/>
    <property type="gene ID" value="ENSCMMG00000001571.1"/>
</dbReference>
<dbReference type="GO" id="GO:0004506">
    <property type="term" value="F:squalene monooxygenase activity"/>
    <property type="evidence" value="ECO:0007669"/>
    <property type="project" value="UniProtKB-UniRule"/>
</dbReference>
<feature type="domain" description="Squalene epoxidase" evidence="21">
    <location>
        <begin position="276"/>
        <end position="546"/>
    </location>
</feature>
<evidence type="ECO:0000256" key="5">
    <source>
        <dbReference type="ARBA" id="ARBA00005018"/>
    </source>
</evidence>
<dbReference type="Proteomes" id="UP000694556">
    <property type="component" value="Chromosome 2"/>
</dbReference>
<dbReference type="UniPathway" id="UPA00767">
    <property type="reaction ID" value="UER00752"/>
</dbReference>
<feature type="transmembrane region" description="Helical" evidence="20">
    <location>
        <begin position="28"/>
        <end position="48"/>
    </location>
</feature>
<comment type="pathway">
    <text evidence="5">Terpene metabolism; lanosterol biosynthesis; lanosterol from farnesyl diphosphate: step 2/3.</text>
</comment>
<evidence type="ECO:0000256" key="9">
    <source>
        <dbReference type="ARBA" id="ARBA00022824"/>
    </source>
</evidence>
<name>A0A8C3GE17_CAIMO</name>
<evidence type="ECO:0000256" key="20">
    <source>
        <dbReference type="SAM" id="Phobius"/>
    </source>
</evidence>
<keyword evidence="11" id="KW-0832">Ubl conjugation</keyword>
<dbReference type="SUPFAM" id="SSF51905">
    <property type="entry name" value="FAD/NAD(P)-binding domain"/>
    <property type="match status" value="1"/>
</dbReference>
<comment type="catalytic activity">
    <reaction evidence="16 19">
        <text>squalene + reduced [NADPH--hemoprotein reductase] + O2 = (S)-2,3-epoxysqualene + oxidized [NADPH--hemoprotein reductase] + H2O + H(+)</text>
        <dbReference type="Rhea" id="RHEA:25282"/>
        <dbReference type="Rhea" id="RHEA-COMP:11964"/>
        <dbReference type="Rhea" id="RHEA-COMP:11965"/>
        <dbReference type="ChEBI" id="CHEBI:15377"/>
        <dbReference type="ChEBI" id="CHEBI:15378"/>
        <dbReference type="ChEBI" id="CHEBI:15379"/>
        <dbReference type="ChEBI" id="CHEBI:15440"/>
        <dbReference type="ChEBI" id="CHEBI:15441"/>
        <dbReference type="ChEBI" id="CHEBI:57618"/>
        <dbReference type="ChEBI" id="CHEBI:58210"/>
        <dbReference type="EC" id="1.14.14.17"/>
    </reaction>
</comment>
<evidence type="ECO:0000256" key="4">
    <source>
        <dbReference type="ARBA" id="ARBA00004406"/>
    </source>
</evidence>
<proteinExistence type="inferred from homology"/>
<feature type="transmembrane region" description="Helical" evidence="20">
    <location>
        <begin position="516"/>
        <end position="534"/>
    </location>
</feature>
<evidence type="ECO:0000256" key="1">
    <source>
        <dbReference type="ARBA" id="ARBA00001974"/>
    </source>
</evidence>
<feature type="transmembrane region" description="Helical" evidence="20">
    <location>
        <begin position="60"/>
        <end position="79"/>
    </location>
</feature>
<reference evidence="22" key="1">
    <citation type="submission" date="2018-09" db="EMBL/GenBank/DDBJ databases">
        <title>Common duck and Muscovy duck high density SNP chip.</title>
        <authorList>
            <person name="Vignal A."/>
            <person name="Thebault N."/>
            <person name="Warren W.C."/>
        </authorList>
    </citation>
    <scope>NUCLEOTIDE SEQUENCE [LARGE SCALE GENOMIC DNA]</scope>
</reference>
<keyword evidence="10 19" id="KW-0274">FAD</keyword>
<keyword evidence="15 19" id="KW-0472">Membrane</keyword>
<dbReference type="Pfam" id="PF13450">
    <property type="entry name" value="NAD_binding_8"/>
    <property type="match status" value="1"/>
</dbReference>
<evidence type="ECO:0000256" key="16">
    <source>
        <dbReference type="ARBA" id="ARBA00048658"/>
    </source>
</evidence>
<dbReference type="InterPro" id="IPR040125">
    <property type="entry name" value="Squalene_monox"/>
</dbReference>
<protein>
    <recommendedName>
        <fullName evidence="18 19">Squalene monooxygenase</fullName>
        <ecNumber evidence="7 19">1.14.14.17</ecNumber>
    </recommendedName>
</protein>
<keyword evidence="14" id="KW-0443">Lipid metabolism</keyword>
<evidence type="ECO:0000256" key="13">
    <source>
        <dbReference type="ARBA" id="ARBA00023002"/>
    </source>
</evidence>
<dbReference type="InterPro" id="IPR013698">
    <property type="entry name" value="Squalene_epoxidase"/>
</dbReference>
<comment type="cofactor">
    <cofactor evidence="1 19">
        <name>FAD</name>
        <dbReference type="ChEBI" id="CHEBI:57692"/>
    </cofactor>
</comment>
<dbReference type="PANTHER" id="PTHR10835:SF0">
    <property type="entry name" value="SQUALENE MONOOXYGENASE"/>
    <property type="match status" value="1"/>
</dbReference>
<keyword evidence="9 19" id="KW-0256">Endoplasmic reticulum</keyword>
<comment type="subcellular location">
    <subcellularLocation>
        <location evidence="4 19">Endoplasmic reticulum membrane</location>
        <topology evidence="4 19">Peripheral membrane protein</topology>
    </subcellularLocation>
    <subcellularLocation>
        <location evidence="3">Microsome membrane</location>
        <topology evidence="3">Peripheral membrane protein</topology>
    </subcellularLocation>
</comment>
<dbReference type="GO" id="GO:0005789">
    <property type="term" value="C:endoplasmic reticulum membrane"/>
    <property type="evidence" value="ECO:0007669"/>
    <property type="project" value="UniProtKB-SubCell"/>
</dbReference>
<dbReference type="GO" id="GO:0016126">
    <property type="term" value="P:sterol biosynthetic process"/>
    <property type="evidence" value="ECO:0007669"/>
    <property type="project" value="UniProtKB-UniRule"/>
</dbReference>
<comment type="subunit">
    <text evidence="17">Interacts (via N-terminal domain) with MARCHF6. Interacts with SMIM22; this interaction modulates lipid droplet formation.</text>
</comment>
<evidence type="ECO:0000256" key="8">
    <source>
        <dbReference type="ARBA" id="ARBA00022630"/>
    </source>
</evidence>
<comment type="similarity">
    <text evidence="6 19">Belongs to the squalene monooxygenase family.</text>
</comment>
<reference evidence="22" key="2">
    <citation type="submission" date="2025-08" db="UniProtKB">
        <authorList>
            <consortium name="Ensembl"/>
        </authorList>
    </citation>
    <scope>IDENTIFICATION</scope>
</reference>
<evidence type="ECO:0000256" key="2">
    <source>
        <dbReference type="ARBA" id="ARBA00002173"/>
    </source>
</evidence>
<reference evidence="22" key="3">
    <citation type="submission" date="2025-09" db="UniProtKB">
        <authorList>
            <consortium name="Ensembl"/>
        </authorList>
    </citation>
    <scope>IDENTIFICATION</scope>
</reference>
<evidence type="ECO:0000313" key="22">
    <source>
        <dbReference type="Ensembl" id="ENSCMMP00000002411.1"/>
    </source>
</evidence>
<sequence length="573" mass="63937">MWTFLGIASFIYVYKKCGDLLSYANKELLLSAFLFFSLGLLLSYRYRFGGPRQQQRRQKSHLGMLSDLLSALPLVGFFWDKPNAGARRFEAPEARKGKIEVNCSDIHLTETATNTALSPQYDPEIIIVGSGVLGSSLAAVLSRDGRKVTVIERDLKEPDRIVGELLQPGGFNALRDLGLEDTVEGIDAQTVNGYIIHDIETKSEVEIPYPTSEDGRVVSGRSFHHGKFIMGLRKAAMAEPNAKFIEGTVLQLLEEDDCIVGVQYKDKETGDTKELHAPLTVVADGLFSKFRKNLVSNNVTVSSHFVGCILKDASQFKANYAELVLAKTSPVLIYQISSTETRVLVDIRGKMPKNLKEYMIENIHPQLPDHLKEPFLAAVQNDRLRTMPASFLPPSAVNKKGVLLLGDAYNIRHPLTGGGMSVVLNDVKIWRSLLQYIPDLYEDSDVLKAKKSFYWSRKKSHSFVVNVLAQALYELFAATDDSLHQLKKACFHYFRLGGECVSGPVGLLSVLSPKPMVLIGHFFAVALYAVYFCFKSESWITTPRAFFSSGAILYRSCSIIFPLIYSEMKSLIY</sequence>
<dbReference type="FunFam" id="3.50.50.60:FF:000104">
    <property type="entry name" value="Squalene monooxygenase"/>
    <property type="match status" value="1"/>
</dbReference>
<evidence type="ECO:0000256" key="17">
    <source>
        <dbReference type="ARBA" id="ARBA00063671"/>
    </source>
</evidence>
<dbReference type="GO" id="GO:0008203">
    <property type="term" value="P:cholesterol metabolic process"/>
    <property type="evidence" value="ECO:0007669"/>
    <property type="project" value="TreeGrafter"/>
</dbReference>
<keyword evidence="8 19" id="KW-0285">Flavoprotein</keyword>
<keyword evidence="20" id="KW-0812">Transmembrane</keyword>
<evidence type="ECO:0000256" key="3">
    <source>
        <dbReference type="ARBA" id="ARBA00004174"/>
    </source>
</evidence>
<evidence type="ECO:0000256" key="11">
    <source>
        <dbReference type="ARBA" id="ARBA00022843"/>
    </source>
</evidence>
<dbReference type="AlphaFoldDB" id="A0A8C3GE17"/>
<evidence type="ECO:0000256" key="14">
    <source>
        <dbReference type="ARBA" id="ARBA00023098"/>
    </source>
</evidence>